<dbReference type="AlphaFoldDB" id="A0A0B6ZI87"/>
<organism evidence="1">
    <name type="scientific">Arion vulgaris</name>
    <dbReference type="NCBI Taxonomy" id="1028688"/>
    <lineage>
        <taxon>Eukaryota</taxon>
        <taxon>Metazoa</taxon>
        <taxon>Spiralia</taxon>
        <taxon>Lophotrochozoa</taxon>
        <taxon>Mollusca</taxon>
        <taxon>Gastropoda</taxon>
        <taxon>Heterobranchia</taxon>
        <taxon>Euthyneura</taxon>
        <taxon>Panpulmonata</taxon>
        <taxon>Eupulmonata</taxon>
        <taxon>Stylommatophora</taxon>
        <taxon>Helicina</taxon>
        <taxon>Arionoidea</taxon>
        <taxon>Arionidae</taxon>
        <taxon>Arion</taxon>
    </lineage>
</organism>
<name>A0A0B6ZI87_9EUPU</name>
<feature type="non-terminal residue" evidence="1">
    <location>
        <position position="1"/>
    </location>
</feature>
<sequence>RQILSAGDCNCLELQFILITTLDLSYSCTVIQSLYFSRLYPAYHSCTHPYDKVEGGLQIFYPATIPHGAGIFAHHPPRVPQPFSLRKQSIENIVTVFVTSNTPVSVILS</sequence>
<protein>
    <submittedName>
        <fullName evidence="1">Uncharacterized protein</fullName>
    </submittedName>
</protein>
<accession>A0A0B6ZI87</accession>
<dbReference type="EMBL" id="HACG01021227">
    <property type="protein sequence ID" value="CEK68092.1"/>
    <property type="molecule type" value="Transcribed_RNA"/>
</dbReference>
<proteinExistence type="predicted"/>
<evidence type="ECO:0000313" key="1">
    <source>
        <dbReference type="EMBL" id="CEK68092.1"/>
    </source>
</evidence>
<gene>
    <name evidence="1" type="primary">ORF65029</name>
</gene>
<reference evidence="1" key="1">
    <citation type="submission" date="2014-12" db="EMBL/GenBank/DDBJ databases">
        <title>Insight into the proteome of Arion vulgaris.</title>
        <authorList>
            <person name="Aradska J."/>
            <person name="Bulat T."/>
            <person name="Smidak R."/>
            <person name="Sarate P."/>
            <person name="Gangsoo J."/>
            <person name="Sialana F."/>
            <person name="Bilban M."/>
            <person name="Lubec G."/>
        </authorList>
    </citation>
    <scope>NUCLEOTIDE SEQUENCE</scope>
    <source>
        <tissue evidence="1">Skin</tissue>
    </source>
</reference>